<gene>
    <name evidence="2" type="ORF">EZE20_21365</name>
</gene>
<dbReference type="EMBL" id="SMJU01000018">
    <property type="protein sequence ID" value="TDB60024.1"/>
    <property type="molecule type" value="Genomic_DNA"/>
</dbReference>
<dbReference type="Proteomes" id="UP000295706">
    <property type="component" value="Unassembled WGS sequence"/>
</dbReference>
<sequence length="174" mass="19890">MILTPRLRLIPCDDTLFDAIRMGNNILARVLGANVPKKWTDFRDTFGPMYVRWKAHPELHDWWTHLIVYRPDNILIGVCGYKGEPDAEGVVEIGYEIRDSHRSKGLATEAARGLVEHAFSHEAVQKVIAHTVSEENHSSLLLQKLGFTKIPEPIETDGQQFTRWEVIRLTYKSA</sequence>
<dbReference type="RefSeq" id="WP_132121577.1">
    <property type="nucleotide sequence ID" value="NZ_SMJU01000018.1"/>
</dbReference>
<evidence type="ECO:0000313" key="2">
    <source>
        <dbReference type="EMBL" id="TDB60024.1"/>
    </source>
</evidence>
<dbReference type="GO" id="GO:0016747">
    <property type="term" value="F:acyltransferase activity, transferring groups other than amino-acyl groups"/>
    <property type="evidence" value="ECO:0007669"/>
    <property type="project" value="InterPro"/>
</dbReference>
<dbReference type="AlphaFoldDB" id="A0A4R4JYS7"/>
<keyword evidence="2" id="KW-0808">Transferase</keyword>
<dbReference type="SUPFAM" id="SSF55729">
    <property type="entry name" value="Acyl-CoA N-acyltransferases (Nat)"/>
    <property type="match status" value="1"/>
</dbReference>
<proteinExistence type="predicted"/>
<comment type="caution">
    <text evidence="2">The sequence shown here is derived from an EMBL/GenBank/DDBJ whole genome shotgun (WGS) entry which is preliminary data.</text>
</comment>
<dbReference type="InterPro" id="IPR016181">
    <property type="entry name" value="Acyl_CoA_acyltransferase"/>
</dbReference>
<keyword evidence="3" id="KW-1185">Reference proteome</keyword>
<evidence type="ECO:0000313" key="3">
    <source>
        <dbReference type="Proteomes" id="UP000295706"/>
    </source>
</evidence>
<dbReference type="CDD" id="cd04301">
    <property type="entry name" value="NAT_SF"/>
    <property type="match status" value="1"/>
</dbReference>
<dbReference type="InterPro" id="IPR000182">
    <property type="entry name" value="GNAT_dom"/>
</dbReference>
<accession>A0A4R4JYS7</accession>
<organism evidence="2 3">
    <name type="scientific">Arundinibacter roseus</name>
    <dbReference type="NCBI Taxonomy" id="2070510"/>
    <lineage>
        <taxon>Bacteria</taxon>
        <taxon>Pseudomonadati</taxon>
        <taxon>Bacteroidota</taxon>
        <taxon>Cytophagia</taxon>
        <taxon>Cytophagales</taxon>
        <taxon>Spirosomataceae</taxon>
        <taxon>Arundinibacter</taxon>
    </lineage>
</organism>
<dbReference type="PANTHER" id="PTHR43792">
    <property type="entry name" value="GNAT FAMILY, PUTATIVE (AFU_ORTHOLOGUE AFUA_3G00765)-RELATED-RELATED"/>
    <property type="match status" value="1"/>
</dbReference>
<dbReference type="Pfam" id="PF13302">
    <property type="entry name" value="Acetyltransf_3"/>
    <property type="match status" value="1"/>
</dbReference>
<dbReference type="InterPro" id="IPR051531">
    <property type="entry name" value="N-acetyltransferase"/>
</dbReference>
<dbReference type="OrthoDB" id="9811523at2"/>
<name>A0A4R4JYS7_9BACT</name>
<protein>
    <submittedName>
        <fullName evidence="2">N-acetyltransferase</fullName>
    </submittedName>
</protein>
<dbReference type="Gene3D" id="3.40.630.30">
    <property type="match status" value="1"/>
</dbReference>
<evidence type="ECO:0000259" key="1">
    <source>
        <dbReference type="PROSITE" id="PS51186"/>
    </source>
</evidence>
<dbReference type="PROSITE" id="PS51186">
    <property type="entry name" value="GNAT"/>
    <property type="match status" value="1"/>
</dbReference>
<dbReference type="PANTHER" id="PTHR43792:SF13">
    <property type="entry name" value="ACETYLTRANSFERASE"/>
    <property type="match status" value="1"/>
</dbReference>
<feature type="domain" description="N-acetyltransferase" evidence="1">
    <location>
        <begin position="26"/>
        <end position="170"/>
    </location>
</feature>
<reference evidence="2 3" key="1">
    <citation type="submission" date="2019-02" db="EMBL/GenBank/DDBJ databases">
        <title>Arundinibacter roseus gen. nov., sp. nov., a new member of the family Cytophagaceae.</title>
        <authorList>
            <person name="Szuroczki S."/>
            <person name="Khayer B."/>
            <person name="Sproer C."/>
            <person name="Toumi M."/>
            <person name="Szabo A."/>
            <person name="Felfoldi T."/>
            <person name="Schumann P."/>
            <person name="Toth E."/>
        </authorList>
    </citation>
    <scope>NUCLEOTIDE SEQUENCE [LARGE SCALE GENOMIC DNA]</scope>
    <source>
        <strain evidence="2 3">DMA-k-7a</strain>
    </source>
</reference>